<dbReference type="SUPFAM" id="SSF46689">
    <property type="entry name" value="Homeodomain-like"/>
    <property type="match status" value="1"/>
</dbReference>
<dbReference type="Gene3D" id="1.10.10.60">
    <property type="entry name" value="Homeodomain-like"/>
    <property type="match status" value="1"/>
</dbReference>
<dbReference type="InterPro" id="IPR002078">
    <property type="entry name" value="Sigma_54_int"/>
</dbReference>
<evidence type="ECO:0000256" key="5">
    <source>
        <dbReference type="ARBA" id="ARBA00023163"/>
    </source>
</evidence>
<dbReference type="SMART" id="SM00382">
    <property type="entry name" value="AAA"/>
    <property type="match status" value="1"/>
</dbReference>
<dbReference type="InterPro" id="IPR003593">
    <property type="entry name" value="AAA+_ATPase"/>
</dbReference>
<dbReference type="InterPro" id="IPR025943">
    <property type="entry name" value="Sigma_54_int_dom_ATP-bd_2"/>
</dbReference>
<evidence type="ECO:0000259" key="6">
    <source>
        <dbReference type="PROSITE" id="PS50045"/>
    </source>
</evidence>
<keyword evidence="5" id="KW-0804">Transcription</keyword>
<gene>
    <name evidence="7" type="ORF">EDC91_11011</name>
</gene>
<dbReference type="Pfam" id="PF00158">
    <property type="entry name" value="Sigma54_activat"/>
    <property type="match status" value="1"/>
</dbReference>
<proteinExistence type="predicted"/>
<evidence type="ECO:0000256" key="2">
    <source>
        <dbReference type="ARBA" id="ARBA00022840"/>
    </source>
</evidence>
<dbReference type="EMBL" id="SLWF01000010">
    <property type="protein sequence ID" value="TCN84972.1"/>
    <property type="molecule type" value="Genomic_DNA"/>
</dbReference>
<dbReference type="Pfam" id="PF25601">
    <property type="entry name" value="AAA_lid_14"/>
    <property type="match status" value="1"/>
</dbReference>
<name>A0A4V2RSF8_9GAMM</name>
<dbReference type="PROSITE" id="PS00675">
    <property type="entry name" value="SIGMA54_INTERACT_1"/>
    <property type="match status" value="1"/>
</dbReference>
<feature type="domain" description="Sigma-54 factor interaction" evidence="6">
    <location>
        <begin position="143"/>
        <end position="371"/>
    </location>
</feature>
<dbReference type="GO" id="GO:0006355">
    <property type="term" value="P:regulation of DNA-templated transcription"/>
    <property type="evidence" value="ECO:0007669"/>
    <property type="project" value="InterPro"/>
</dbReference>
<sequence length="449" mass="49814">MSRPKIFIHIKDKNLLQQLSDLPQLQQCEWVIPSSDWLETLQQADADLVLLQSSAVINSEVQQLSISNLLLQQEWLFFSDGAPDPALDQLIHKSAGYHFRPPIDDKLLADVLDDFLADYAQQQRQTALKARCTSSALDQFGLLVGSSRAMHKLYRTLRKVANSEAQVLIMGESGTGKELVANTLHLASNRNQGPFVAINCGALSPELVDSELFGHIKGAFTGAVKDHKGVFEQAEGGTLFLDEITEMPLPHQVKLLRVLENREYRPVGSQQLKTANVRIIAATNRDPQQAIAAELFREDLYFRLAQFPLLVPPLREREQDIIGLAQHFLAYRNVAENTQVAIADDALAKIAAHNWPGNVRELKYTVERAYILADEVVLPQHIQLAENISLAEAPLDASIDNIPAGIPLETLTRAAIEATLAENNGNRTATAAQLGISIKTLYNKLEKYQ</sequence>
<dbReference type="Gene3D" id="3.40.50.300">
    <property type="entry name" value="P-loop containing nucleotide triphosphate hydrolases"/>
    <property type="match status" value="1"/>
</dbReference>
<evidence type="ECO:0000313" key="7">
    <source>
        <dbReference type="EMBL" id="TCN84972.1"/>
    </source>
</evidence>
<dbReference type="AlphaFoldDB" id="A0A4V2RSF8"/>
<evidence type="ECO:0000313" key="8">
    <source>
        <dbReference type="Proteomes" id="UP000294832"/>
    </source>
</evidence>
<dbReference type="GO" id="GO:0005524">
    <property type="term" value="F:ATP binding"/>
    <property type="evidence" value="ECO:0007669"/>
    <property type="project" value="UniProtKB-KW"/>
</dbReference>
<reference evidence="7 8" key="1">
    <citation type="submission" date="2019-03" db="EMBL/GenBank/DDBJ databases">
        <title>Freshwater and sediment microbial communities from various areas in North America, analyzing microbe dynamics in response to fracking.</title>
        <authorList>
            <person name="Lamendella R."/>
        </authorList>
    </citation>
    <scope>NUCLEOTIDE SEQUENCE [LARGE SCALE GENOMIC DNA]</scope>
    <source>
        <strain evidence="7 8">74A</strain>
    </source>
</reference>
<protein>
    <submittedName>
        <fullName evidence="7">Fis family sigma54 specific transcriptional regulator</fullName>
    </submittedName>
</protein>
<comment type="caution">
    <text evidence="7">The sequence shown here is derived from an EMBL/GenBank/DDBJ whole genome shotgun (WGS) entry which is preliminary data.</text>
</comment>
<evidence type="ECO:0000256" key="4">
    <source>
        <dbReference type="ARBA" id="ARBA00023125"/>
    </source>
</evidence>
<dbReference type="PROSITE" id="PS50045">
    <property type="entry name" value="SIGMA54_INTERACT_4"/>
    <property type="match status" value="1"/>
</dbReference>
<evidence type="ECO:0000256" key="1">
    <source>
        <dbReference type="ARBA" id="ARBA00022741"/>
    </source>
</evidence>
<dbReference type="PROSITE" id="PS00676">
    <property type="entry name" value="SIGMA54_INTERACT_2"/>
    <property type="match status" value="1"/>
</dbReference>
<dbReference type="PANTHER" id="PTHR32071:SF117">
    <property type="entry name" value="PTS-DEPENDENT DIHYDROXYACETONE KINASE OPERON REGULATORY PROTEIN-RELATED"/>
    <property type="match status" value="1"/>
</dbReference>
<keyword evidence="3" id="KW-0805">Transcription regulation</keyword>
<keyword evidence="1" id="KW-0547">Nucleotide-binding</keyword>
<dbReference type="GO" id="GO:0043565">
    <property type="term" value="F:sequence-specific DNA binding"/>
    <property type="evidence" value="ECO:0007669"/>
    <property type="project" value="InterPro"/>
</dbReference>
<dbReference type="InterPro" id="IPR025662">
    <property type="entry name" value="Sigma_54_int_dom_ATP-bd_1"/>
</dbReference>
<dbReference type="SUPFAM" id="SSF52540">
    <property type="entry name" value="P-loop containing nucleoside triphosphate hydrolases"/>
    <property type="match status" value="1"/>
</dbReference>
<dbReference type="InterPro" id="IPR058031">
    <property type="entry name" value="AAA_lid_NorR"/>
</dbReference>
<organism evidence="7 8">
    <name type="scientific">Shewanella fodinae</name>
    <dbReference type="NCBI Taxonomy" id="552357"/>
    <lineage>
        <taxon>Bacteria</taxon>
        <taxon>Pseudomonadati</taxon>
        <taxon>Pseudomonadota</taxon>
        <taxon>Gammaproteobacteria</taxon>
        <taxon>Alteromonadales</taxon>
        <taxon>Shewanellaceae</taxon>
        <taxon>Shewanella</taxon>
    </lineage>
</organism>
<dbReference type="CDD" id="cd00009">
    <property type="entry name" value="AAA"/>
    <property type="match status" value="1"/>
</dbReference>
<dbReference type="FunFam" id="3.40.50.300:FF:000006">
    <property type="entry name" value="DNA-binding transcriptional regulator NtrC"/>
    <property type="match status" value="1"/>
</dbReference>
<keyword evidence="2" id="KW-0067">ATP-binding</keyword>
<accession>A0A4V2RSF8</accession>
<keyword evidence="4" id="KW-0238">DNA-binding</keyword>
<dbReference type="InterPro" id="IPR002197">
    <property type="entry name" value="HTH_Fis"/>
</dbReference>
<dbReference type="Gene3D" id="1.10.8.60">
    <property type="match status" value="1"/>
</dbReference>
<keyword evidence="8" id="KW-1185">Reference proteome</keyword>
<dbReference type="OrthoDB" id="9804019at2"/>
<dbReference type="RefSeq" id="WP_133038732.1">
    <property type="nucleotide sequence ID" value="NZ_SLWF01000010.1"/>
</dbReference>
<dbReference type="Proteomes" id="UP000294832">
    <property type="component" value="Unassembled WGS sequence"/>
</dbReference>
<dbReference type="InterPro" id="IPR009057">
    <property type="entry name" value="Homeodomain-like_sf"/>
</dbReference>
<dbReference type="InterPro" id="IPR027417">
    <property type="entry name" value="P-loop_NTPase"/>
</dbReference>
<dbReference type="Pfam" id="PF02954">
    <property type="entry name" value="HTH_8"/>
    <property type="match status" value="1"/>
</dbReference>
<dbReference type="PRINTS" id="PR01590">
    <property type="entry name" value="HTHFIS"/>
</dbReference>
<dbReference type="PANTHER" id="PTHR32071">
    <property type="entry name" value="TRANSCRIPTIONAL REGULATORY PROTEIN"/>
    <property type="match status" value="1"/>
</dbReference>
<evidence type="ECO:0000256" key="3">
    <source>
        <dbReference type="ARBA" id="ARBA00023015"/>
    </source>
</evidence>